<protein>
    <submittedName>
        <fullName evidence="1">Uncharacterized protein</fullName>
    </submittedName>
</protein>
<dbReference type="AlphaFoldDB" id="A0A0C1V804"/>
<evidence type="ECO:0000313" key="2">
    <source>
        <dbReference type="Proteomes" id="UP000054529"/>
    </source>
</evidence>
<name>A0A0C1V804_9ENTR</name>
<dbReference type="EMBL" id="AWXV01000004">
    <property type="protein sequence ID" value="KIE63978.1"/>
    <property type="molecule type" value="Genomic_DNA"/>
</dbReference>
<dbReference type="Proteomes" id="UP000054529">
    <property type="component" value="Unassembled WGS sequence"/>
</dbReference>
<evidence type="ECO:0000313" key="1">
    <source>
        <dbReference type="EMBL" id="KIE63978.1"/>
    </source>
</evidence>
<proteinExistence type="predicted"/>
<dbReference type="HOGENOM" id="CLU_3165926_0_0_6"/>
<reference evidence="1 2" key="1">
    <citation type="journal article" date="2014" name="G3 (Bethesda)">
        <title>Genome sequence of Candidatus Riesia pediculischaeffi, endosymbiont of chimpanzee lice, and genomic comparison of recently acquired endosymbionts from human and chimpanzee lice.</title>
        <authorList>
            <person name="Boyd B.M."/>
            <person name="Allen J.M."/>
            <person name="de Crecy-Lagard V."/>
            <person name="Reed D.L."/>
        </authorList>
    </citation>
    <scope>NUCLEOTIDE SEQUENCE [LARGE SCALE GENOMIC DNA]</scope>
    <source>
        <strain evidence="1 2">PTSU</strain>
    </source>
</reference>
<gene>
    <name evidence="1" type="ORF">P689_122147</name>
</gene>
<sequence>MYGNLKKITSSFFSCNTPLLKKSFKIYYSFLKSDQNIHPSSMIYEYC</sequence>
<organism evidence="1 2">
    <name type="scientific">Candidatus Riesia pediculischaeffi PTSU</name>
    <dbReference type="NCBI Taxonomy" id="1401651"/>
    <lineage>
        <taxon>Bacteria</taxon>
        <taxon>Pseudomonadati</taxon>
        <taxon>Pseudomonadota</taxon>
        <taxon>Gammaproteobacteria</taxon>
        <taxon>Enterobacterales</taxon>
        <taxon>Enterobacteriaceae</taxon>
        <taxon>Candidatus Riesia</taxon>
    </lineage>
</organism>
<comment type="caution">
    <text evidence="1">The sequence shown here is derived from an EMBL/GenBank/DDBJ whole genome shotgun (WGS) entry which is preliminary data.</text>
</comment>
<accession>A0A0C1V804</accession>